<feature type="domain" description="Suppressor of fused-like" evidence="1">
    <location>
        <begin position="38"/>
        <end position="189"/>
    </location>
</feature>
<evidence type="ECO:0000259" key="1">
    <source>
        <dbReference type="Pfam" id="PF05076"/>
    </source>
</evidence>
<dbReference type="Proteomes" id="UP001144313">
    <property type="component" value="Unassembled WGS sequence"/>
</dbReference>
<organism evidence="2 3">
    <name type="scientific">Glycomyces algeriensis</name>
    <dbReference type="NCBI Taxonomy" id="256037"/>
    <lineage>
        <taxon>Bacteria</taxon>
        <taxon>Bacillati</taxon>
        <taxon>Actinomycetota</taxon>
        <taxon>Actinomycetes</taxon>
        <taxon>Glycomycetales</taxon>
        <taxon>Glycomycetaceae</taxon>
        <taxon>Glycomyces</taxon>
    </lineage>
</organism>
<reference evidence="2" key="1">
    <citation type="submission" date="2022-12" db="EMBL/GenBank/DDBJ databases">
        <title>Reference genome sequencing for broad-spectrum identification of bacterial and archaeal isolates by mass spectrometry.</title>
        <authorList>
            <person name="Sekiguchi Y."/>
            <person name="Tourlousse D.M."/>
        </authorList>
    </citation>
    <scope>NUCLEOTIDE SEQUENCE</scope>
    <source>
        <strain evidence="2">LLR39Z86</strain>
    </source>
</reference>
<proteinExistence type="predicted"/>
<dbReference type="AlphaFoldDB" id="A0A9W6G8F7"/>
<protein>
    <submittedName>
        <fullName evidence="2">Antitoxin YqcF</fullName>
    </submittedName>
</protein>
<dbReference type="Pfam" id="PF05076">
    <property type="entry name" value="SUFU"/>
    <property type="match status" value="1"/>
</dbReference>
<accession>A0A9W6G8F7</accession>
<name>A0A9W6G8F7_9ACTN</name>
<sequence length="193" mass="20820">MPISEADKRVGLKVADAFDDGEFDRVARFWTEDESAFVDVAKYDGSPGPGIASYATLGLSAAPLMDGSTEMPFRVEICGAADDGYDGFANMLASVAFEVLDGGFVYPDRIIGGVVEGYYPDLEMKHLLLMSPFLWGERLRSFDAGGRQVAFLQAVPISNAELDLAMRTSVDEMTDLLMARGAEPTDLARASVV</sequence>
<dbReference type="InterPro" id="IPR020941">
    <property type="entry name" value="SUFU-like_domain"/>
</dbReference>
<comment type="caution">
    <text evidence="2">The sequence shown here is derived from an EMBL/GenBank/DDBJ whole genome shotgun (WGS) entry which is preliminary data.</text>
</comment>
<keyword evidence="3" id="KW-1185">Reference proteome</keyword>
<dbReference type="RefSeq" id="WP_270113506.1">
    <property type="nucleotide sequence ID" value="NZ_BAAAOL010000017.1"/>
</dbReference>
<evidence type="ECO:0000313" key="2">
    <source>
        <dbReference type="EMBL" id="GLI43175.1"/>
    </source>
</evidence>
<gene>
    <name evidence="2" type="primary">yqcF</name>
    <name evidence="2" type="ORF">GALLR39Z86_30250</name>
</gene>
<dbReference type="EMBL" id="BSDT01000001">
    <property type="protein sequence ID" value="GLI43175.1"/>
    <property type="molecule type" value="Genomic_DNA"/>
</dbReference>
<evidence type="ECO:0000313" key="3">
    <source>
        <dbReference type="Proteomes" id="UP001144313"/>
    </source>
</evidence>